<reference evidence="2" key="1">
    <citation type="journal article" date="2023" name="Science">
        <title>Genome structures resolve the early diversification of teleost fishes.</title>
        <authorList>
            <person name="Parey E."/>
            <person name="Louis A."/>
            <person name="Montfort J."/>
            <person name="Bouchez O."/>
            <person name="Roques C."/>
            <person name="Iampietro C."/>
            <person name="Lluch J."/>
            <person name="Castinel A."/>
            <person name="Donnadieu C."/>
            <person name="Desvignes T."/>
            <person name="Floi Bucao C."/>
            <person name="Jouanno E."/>
            <person name="Wen M."/>
            <person name="Mejri S."/>
            <person name="Dirks R."/>
            <person name="Jansen H."/>
            <person name="Henkel C."/>
            <person name="Chen W.J."/>
            <person name="Zahm M."/>
            <person name="Cabau C."/>
            <person name="Klopp C."/>
            <person name="Thompson A.W."/>
            <person name="Robinson-Rechavi M."/>
            <person name="Braasch I."/>
            <person name="Lecointre G."/>
            <person name="Bobe J."/>
            <person name="Postlethwait J.H."/>
            <person name="Berthelot C."/>
            <person name="Roest Crollius H."/>
            <person name="Guiguen Y."/>
        </authorList>
    </citation>
    <scope>NUCLEOTIDE SEQUENCE</scope>
    <source>
        <strain evidence="2">NC1722</strain>
    </source>
</reference>
<proteinExistence type="predicted"/>
<name>A0AAD7WVX2_9TELE</name>
<feature type="compositionally biased region" description="Polar residues" evidence="1">
    <location>
        <begin position="10"/>
        <end position="19"/>
    </location>
</feature>
<organism evidence="2 3">
    <name type="scientific">Aldrovandia affinis</name>
    <dbReference type="NCBI Taxonomy" id="143900"/>
    <lineage>
        <taxon>Eukaryota</taxon>
        <taxon>Metazoa</taxon>
        <taxon>Chordata</taxon>
        <taxon>Craniata</taxon>
        <taxon>Vertebrata</taxon>
        <taxon>Euteleostomi</taxon>
        <taxon>Actinopterygii</taxon>
        <taxon>Neopterygii</taxon>
        <taxon>Teleostei</taxon>
        <taxon>Notacanthiformes</taxon>
        <taxon>Halosauridae</taxon>
        <taxon>Aldrovandia</taxon>
    </lineage>
</organism>
<sequence>MDSDQRRGSYLTSSISPTPQREPLCRALGPLCNRAARNLTGPGRRPGSWSGTPRSPRPGVHAEIGFPSPPASWQFPSIFKTFWTAPQLPVTGFSRFRHPLHASGRFSTPRLGGPGGGAVGEPRSPLCLEPRGGFSPGALRRACGELEPRGRARSRSAADPSPSPPACQLRCSSARPAPDLRTPGPSPWQPGGHVGRAPFNGGVSAGRPPLCGGACLCTRAAERSGAEPDAWTLRRRSAGLTGAQTCRPEASDRGAAGGGGEPLLSGAECDSGSTDDRSLVTYSAQGSITGVRWLSAGEREEAGIGFNCFSRSETNPELGPGVAALSRASLRLAVSGSDLRDHRVLLRSRAPLGCSSNRTRSETRLTLR</sequence>
<evidence type="ECO:0000256" key="1">
    <source>
        <dbReference type="SAM" id="MobiDB-lite"/>
    </source>
</evidence>
<feature type="region of interest" description="Disordered" evidence="1">
    <location>
        <begin position="1"/>
        <end position="24"/>
    </location>
</feature>
<gene>
    <name evidence="2" type="ORF">AAFF_G00201850</name>
</gene>
<dbReference type="AlphaFoldDB" id="A0AAD7WVX2"/>
<feature type="region of interest" description="Disordered" evidence="1">
    <location>
        <begin position="36"/>
        <end position="65"/>
    </location>
</feature>
<evidence type="ECO:0000313" key="3">
    <source>
        <dbReference type="Proteomes" id="UP001221898"/>
    </source>
</evidence>
<feature type="region of interest" description="Disordered" evidence="1">
    <location>
        <begin position="241"/>
        <end position="272"/>
    </location>
</feature>
<accession>A0AAD7WVX2</accession>
<feature type="region of interest" description="Disordered" evidence="1">
    <location>
        <begin position="103"/>
        <end position="122"/>
    </location>
</feature>
<keyword evidence="3" id="KW-1185">Reference proteome</keyword>
<dbReference type="Proteomes" id="UP001221898">
    <property type="component" value="Unassembled WGS sequence"/>
</dbReference>
<dbReference type="EMBL" id="JAINUG010000027">
    <property type="protein sequence ID" value="KAJ8410204.1"/>
    <property type="molecule type" value="Genomic_DNA"/>
</dbReference>
<feature type="region of interest" description="Disordered" evidence="1">
    <location>
        <begin position="147"/>
        <end position="200"/>
    </location>
</feature>
<comment type="caution">
    <text evidence="2">The sequence shown here is derived from an EMBL/GenBank/DDBJ whole genome shotgun (WGS) entry which is preliminary data.</text>
</comment>
<evidence type="ECO:0000313" key="2">
    <source>
        <dbReference type="EMBL" id="KAJ8410204.1"/>
    </source>
</evidence>
<protein>
    <submittedName>
        <fullName evidence="2">Uncharacterized protein</fullName>
    </submittedName>
</protein>